<dbReference type="SUPFAM" id="SSF51556">
    <property type="entry name" value="Metallo-dependent hydrolases"/>
    <property type="match status" value="1"/>
</dbReference>
<dbReference type="Pfam" id="PF04909">
    <property type="entry name" value="Amidohydro_2"/>
    <property type="match status" value="1"/>
</dbReference>
<dbReference type="AlphaFoldDB" id="A0A2C5XVY5"/>
<dbReference type="PANTHER" id="PTHR35563">
    <property type="entry name" value="BARREL METAL-DEPENDENT HYDROLASE, PUTATIVE (AFU_ORTHOLOGUE AFUA_1G16240)-RELATED"/>
    <property type="match status" value="1"/>
</dbReference>
<feature type="chain" id="PRO_5012248345" description="Amidohydrolase-related domain-containing protein" evidence="1">
    <location>
        <begin position="20"/>
        <end position="338"/>
    </location>
</feature>
<dbReference type="EMBL" id="NJET01000137">
    <property type="protein sequence ID" value="PHH60617.1"/>
    <property type="molecule type" value="Genomic_DNA"/>
</dbReference>
<evidence type="ECO:0000313" key="3">
    <source>
        <dbReference type="EMBL" id="PHH60617.1"/>
    </source>
</evidence>
<dbReference type="PANTHER" id="PTHR35563:SF2">
    <property type="entry name" value="BARREL METAL-DEPENDENT HYDROLASE, PUTATIVE (AFU_ORTHOLOGUE AFUA_1G16240)-RELATED"/>
    <property type="match status" value="1"/>
</dbReference>
<dbReference type="Proteomes" id="UP000226192">
    <property type="component" value="Unassembled WGS sequence"/>
</dbReference>
<feature type="signal peptide" evidence="1">
    <location>
        <begin position="1"/>
        <end position="19"/>
    </location>
</feature>
<gene>
    <name evidence="3" type="ORF">CDD81_1407</name>
</gene>
<evidence type="ECO:0000313" key="4">
    <source>
        <dbReference type="Proteomes" id="UP000226192"/>
    </source>
</evidence>
<keyword evidence="4" id="KW-1185">Reference proteome</keyword>
<evidence type="ECO:0000256" key="1">
    <source>
        <dbReference type="SAM" id="SignalP"/>
    </source>
</evidence>
<accession>A0A2C5XVY5</accession>
<evidence type="ECO:0000259" key="2">
    <source>
        <dbReference type="Pfam" id="PF04909"/>
    </source>
</evidence>
<reference evidence="3 4" key="1">
    <citation type="submission" date="2017-06" db="EMBL/GenBank/DDBJ databases">
        <title>Ant-infecting Ophiocordyceps genomes reveal a high diversity of potential behavioral manipulation genes and a possible major role for enterotoxins.</title>
        <authorList>
            <person name="De Bekker C."/>
            <person name="Evans H.C."/>
            <person name="Brachmann A."/>
            <person name="Hughes D.P."/>
        </authorList>
    </citation>
    <scope>NUCLEOTIDE SEQUENCE [LARGE SCALE GENOMIC DNA]</scope>
    <source>
        <strain evidence="3 4">Map64</strain>
    </source>
</reference>
<dbReference type="Gene3D" id="3.20.20.140">
    <property type="entry name" value="Metal-dependent hydrolases"/>
    <property type="match status" value="1"/>
</dbReference>
<dbReference type="InterPro" id="IPR006680">
    <property type="entry name" value="Amidohydro-rel"/>
</dbReference>
<proteinExistence type="predicted"/>
<dbReference type="GO" id="GO:0016787">
    <property type="term" value="F:hydrolase activity"/>
    <property type="evidence" value="ECO:0007669"/>
    <property type="project" value="InterPro"/>
</dbReference>
<dbReference type="InterPro" id="IPR032466">
    <property type="entry name" value="Metal_Hydrolase"/>
</dbReference>
<sequence>MAAVLLIRALAIFLLLASSFTLAPIPTSDSTSILDLDLTSTPARNAISSTTAVTEPLVAWDSHMHLIDTVRFPAKPGAKYQPRRTYNITDVALFEASIGCQAVTVVQPSIYANDNSLLLETLVALGLDRARGIVVFDAEATRKETLQQWHDVGVRGARLNLRSVNKTLAPDVLAGRMTRYADAIRPLGWALQLYVSMETLPALEPVIARLGVRVLLDHFGSLKMPPWSPTEAQVDPYTIDGFASMMRLLEGNSTWVKISAPYRLSHAPGPLWPDLDPLIDELLRLAPGKVLYGTDWPHTRFEGLDIRPWTRRLMDIAGGNETVRDALFRDNAQRFWRP</sequence>
<feature type="domain" description="Amidohydrolase-related" evidence="2">
    <location>
        <begin position="61"/>
        <end position="337"/>
    </location>
</feature>
<organism evidence="3 4">
    <name type="scientific">Ophiocordyceps australis</name>
    <dbReference type="NCBI Taxonomy" id="1399860"/>
    <lineage>
        <taxon>Eukaryota</taxon>
        <taxon>Fungi</taxon>
        <taxon>Dikarya</taxon>
        <taxon>Ascomycota</taxon>
        <taxon>Pezizomycotina</taxon>
        <taxon>Sordariomycetes</taxon>
        <taxon>Hypocreomycetidae</taxon>
        <taxon>Hypocreales</taxon>
        <taxon>Ophiocordycipitaceae</taxon>
        <taxon>Ophiocordyceps</taxon>
    </lineage>
</organism>
<name>A0A2C5XVY5_9HYPO</name>
<protein>
    <recommendedName>
        <fullName evidence="2">Amidohydrolase-related domain-containing protein</fullName>
    </recommendedName>
</protein>
<dbReference type="InterPro" id="IPR052358">
    <property type="entry name" value="Aro_Compnd_Degr_Hydrolases"/>
</dbReference>
<comment type="caution">
    <text evidence="3">The sequence shown here is derived from an EMBL/GenBank/DDBJ whole genome shotgun (WGS) entry which is preliminary data.</text>
</comment>
<keyword evidence="1" id="KW-0732">Signal</keyword>
<dbReference type="OrthoDB" id="2135488at2759"/>
<dbReference type="STRING" id="1399860.A0A2C5XVY5"/>